<proteinExistence type="predicted"/>
<feature type="compositionally biased region" description="Polar residues" evidence="1">
    <location>
        <begin position="497"/>
        <end position="508"/>
    </location>
</feature>
<evidence type="ECO:0000313" key="2">
    <source>
        <dbReference type="EMBL" id="QRD07158.1"/>
    </source>
</evidence>
<dbReference type="Proteomes" id="UP000663193">
    <property type="component" value="Chromosome 22"/>
</dbReference>
<organism evidence="2 3">
    <name type="scientific">Phaeosphaeria nodorum (strain SN15 / ATCC MYA-4574 / FGSC 10173)</name>
    <name type="common">Glume blotch fungus</name>
    <name type="synonym">Parastagonospora nodorum</name>
    <dbReference type="NCBI Taxonomy" id="321614"/>
    <lineage>
        <taxon>Eukaryota</taxon>
        <taxon>Fungi</taxon>
        <taxon>Dikarya</taxon>
        <taxon>Ascomycota</taxon>
        <taxon>Pezizomycotina</taxon>
        <taxon>Dothideomycetes</taxon>
        <taxon>Pleosporomycetidae</taxon>
        <taxon>Pleosporales</taxon>
        <taxon>Pleosporineae</taxon>
        <taxon>Phaeosphaeriaceae</taxon>
        <taxon>Parastagonospora</taxon>
    </lineage>
</organism>
<gene>
    <name evidence="2" type="ORF">JI435_123630</name>
</gene>
<evidence type="ECO:0000313" key="3">
    <source>
        <dbReference type="Proteomes" id="UP000663193"/>
    </source>
</evidence>
<sequence>MASYSRFKLAPSRNLHTSQIRPAVKRLGSAVTHPKQSSQPLSGPKFVTAIHGQSLRYQQLHTDHAPQPVRRQNVALVRNLFNGEGKKVTLSSTAASCAFKIGKEVDAHRIESLNGICLRNQALVDFKVPRLNEHLLTMRQYRGDNELVLLHLKRFLVLAESLSANRSWKDLNHSVYRAVHSDLYRSMIAGDLEYHYKGLIVKMEKLAASTSIELGDTIDDYYSGIPIDLSSKFWQVIIDNANAAALRAKSAEEDIMDDSEDFAQKPIVLNKWDSAYQALHGSPQGYLFGSSTASLASFRDSLSSAPTIGTYQGAGTPAGTPAGTTSDETAPITFETVEELATQLVCDEYLQVCKEEMSYLEQCIRGEHSAIKTDMLKEMALGVSAVIRTSKQENFDITKFIELAKPWLIAVETLHSNLSAWDSAAVPDSVTALRADVTFIMDGCSAALKASMPSNVDSLEASPATATQTSAVTVQDVGDSSAGLDASSGSTGTTSTKNAQMSSSSVTNDAPITGQASNVFAQPTAVLEPVATLPSANEPFGAGSAPTVYSDAAILATSDDDILNSKGAYQLSSITGLFHIKSLFSHNNFSRIVAAQRAHLVNLLNNKCHIEFADVRFLRTACAYITESANKPWWSWKHVADCAGLGQFRNDMFFWAEDHLTKLADVEQYHEARCLADEIEKMSKRLDGEQEATGAPRVVKQLKKRVPKA</sequence>
<feature type="region of interest" description="Disordered" evidence="1">
    <location>
        <begin position="473"/>
        <end position="508"/>
    </location>
</feature>
<feature type="compositionally biased region" description="Low complexity" evidence="1">
    <location>
        <begin position="473"/>
        <end position="496"/>
    </location>
</feature>
<name>A0A7U2ICB1_PHANO</name>
<dbReference type="EMBL" id="CP069044">
    <property type="protein sequence ID" value="QRD07158.1"/>
    <property type="molecule type" value="Genomic_DNA"/>
</dbReference>
<accession>A0A7U2ICB1</accession>
<dbReference type="RefSeq" id="XP_001802585.1">
    <property type="nucleotide sequence ID" value="XM_001802533.1"/>
</dbReference>
<keyword evidence="3" id="KW-1185">Reference proteome</keyword>
<evidence type="ECO:0000256" key="1">
    <source>
        <dbReference type="SAM" id="MobiDB-lite"/>
    </source>
</evidence>
<dbReference type="VEuPathDB" id="FungiDB:JI435_123630"/>
<dbReference type="AlphaFoldDB" id="A0A7U2ICB1"/>
<reference evidence="3" key="1">
    <citation type="journal article" date="2021" name="BMC Genomics">
        <title>Chromosome-level genome assembly and manually-curated proteome of model necrotroph Parastagonospora nodorum Sn15 reveals a genome-wide trove of candidate effector homologs, and redundancy of virulence-related functions within an accessory chromosome.</title>
        <authorList>
            <person name="Bertazzoni S."/>
            <person name="Jones D.A.B."/>
            <person name="Phan H.T."/>
            <person name="Tan K.-C."/>
            <person name="Hane J.K."/>
        </authorList>
    </citation>
    <scope>NUCLEOTIDE SEQUENCE [LARGE SCALE GENOMIC DNA]</scope>
    <source>
        <strain evidence="3">SN15 / ATCC MYA-4574 / FGSC 10173)</strain>
    </source>
</reference>
<dbReference type="KEGG" id="pno:SNOG_12363"/>
<protein>
    <submittedName>
        <fullName evidence="2">Uncharacterized protein</fullName>
    </submittedName>
</protein>